<dbReference type="InterPro" id="IPR015353">
    <property type="entry name" value="Rubisco_LSMT_subst-bd"/>
</dbReference>
<evidence type="ECO:0000313" key="3">
    <source>
        <dbReference type="Proteomes" id="UP001154282"/>
    </source>
</evidence>
<dbReference type="InterPro" id="IPR036464">
    <property type="entry name" value="Rubisco_LSMT_subst-bd_sf"/>
</dbReference>
<protein>
    <recommendedName>
        <fullName evidence="1">Rubisco LSMT substrate-binding domain-containing protein</fullName>
    </recommendedName>
</protein>
<dbReference type="AlphaFoldDB" id="A0AAV0IBD7"/>
<dbReference type="Gene3D" id="3.90.1420.10">
    <property type="entry name" value="Rubisco LSMT, substrate-binding domain"/>
    <property type="match status" value="1"/>
</dbReference>
<feature type="non-terminal residue" evidence="2">
    <location>
        <position position="1"/>
    </location>
</feature>
<proteinExistence type="predicted"/>
<gene>
    <name evidence="2" type="ORF">LITE_LOCUS8316</name>
</gene>
<dbReference type="EMBL" id="CAMGYJ010000003">
    <property type="protein sequence ID" value="CAI0394429.1"/>
    <property type="molecule type" value="Genomic_DNA"/>
</dbReference>
<name>A0AAV0IBD7_9ROSI</name>
<accession>A0AAV0IBD7</accession>
<dbReference type="Pfam" id="PF09273">
    <property type="entry name" value="Rubis-subs-bind"/>
    <property type="match status" value="1"/>
</dbReference>
<dbReference type="SUPFAM" id="SSF81822">
    <property type="entry name" value="RuBisCo LSMT C-terminal, substrate-binding domain"/>
    <property type="match status" value="1"/>
</dbReference>
<comment type="caution">
    <text evidence="2">The sequence shown here is derived from an EMBL/GenBank/DDBJ whole genome shotgun (WGS) entry which is preliminary data.</text>
</comment>
<organism evidence="2 3">
    <name type="scientific">Linum tenue</name>
    <dbReference type="NCBI Taxonomy" id="586396"/>
    <lineage>
        <taxon>Eukaryota</taxon>
        <taxon>Viridiplantae</taxon>
        <taxon>Streptophyta</taxon>
        <taxon>Embryophyta</taxon>
        <taxon>Tracheophyta</taxon>
        <taxon>Spermatophyta</taxon>
        <taxon>Magnoliopsida</taxon>
        <taxon>eudicotyledons</taxon>
        <taxon>Gunneridae</taxon>
        <taxon>Pentapetalae</taxon>
        <taxon>rosids</taxon>
        <taxon>fabids</taxon>
        <taxon>Malpighiales</taxon>
        <taxon>Linaceae</taxon>
        <taxon>Linum</taxon>
    </lineage>
</organism>
<feature type="domain" description="Rubisco LSMT substrate-binding" evidence="1">
    <location>
        <begin position="20"/>
        <end position="70"/>
    </location>
</feature>
<evidence type="ECO:0000259" key="1">
    <source>
        <dbReference type="Pfam" id="PF09273"/>
    </source>
</evidence>
<reference evidence="2" key="1">
    <citation type="submission" date="2022-08" db="EMBL/GenBank/DDBJ databases">
        <authorList>
            <person name="Gutierrez-Valencia J."/>
        </authorList>
    </citation>
    <scope>NUCLEOTIDE SEQUENCE</scope>
</reference>
<dbReference type="Proteomes" id="UP001154282">
    <property type="component" value="Unassembled WGS sequence"/>
</dbReference>
<evidence type="ECO:0000313" key="2">
    <source>
        <dbReference type="EMBL" id="CAI0394429.1"/>
    </source>
</evidence>
<keyword evidence="3" id="KW-1185">Reference proteome</keyword>
<sequence>LSSTTYTASILAPHCACLELICQVARNSCRTALSGNHTTIVEDDKLMEVGGLRARLGIAVGVRAGEKKVLQNTDEFFKQREKELDKIEYYQEIRLKDLSLVGNQGGIIFRALLVSITSD</sequence>